<dbReference type="STRING" id="316056.RPC_3198"/>
<evidence type="ECO:0000256" key="1">
    <source>
        <dbReference type="SAM" id="Phobius"/>
    </source>
</evidence>
<dbReference type="AlphaFoldDB" id="Q212E6"/>
<keyword evidence="1" id="KW-0472">Membrane</keyword>
<feature type="transmembrane region" description="Helical" evidence="1">
    <location>
        <begin position="215"/>
        <end position="236"/>
    </location>
</feature>
<dbReference type="KEGG" id="rpc:RPC_3198"/>
<feature type="transmembrane region" description="Helical" evidence="1">
    <location>
        <begin position="124"/>
        <end position="142"/>
    </location>
</feature>
<feature type="transmembrane region" description="Helical" evidence="1">
    <location>
        <begin position="148"/>
        <end position="166"/>
    </location>
</feature>
<sequence>MTLSAVHSSAAAGPRGWLLPFWVGAGVYLFQFVAGNDLLQDSDIFWQIEVGRWIVDHHAVPTTDIYSFTKLGAPWISSSWLAQLLYAAVFAQAGWAGVVGLSALAIAAAFALFVRFLQRHVEPALAVLLAMAAFILSIHHLLARPHVLALPVMVAWFGSLIAAADARRAPSLWLLPLLALWANLHGGFVLGLLLLGGVALESVWSAEPARRVALAARWMLFAFGAVLACCCTPYGWETLLASRRILDLGEVLAILSEWLPADFSRFGAFEASVLGLLGFALYRGLTLSPPRILLVLGLLHMALSHVRSIEAFALLLPLVLAKPWSEQLGGAPPALAAASSPRGIAAAALAALALLAASVPLAPHLRFALVAAQVPAEAVAVLQQRGAKRVFNAYEFGGYLIAAGVPPFIDGRAELYGEQFVVAHHRAVTLRDPDLLPRLLDDYNIDATLLAPTTPAVKQLDRLPGWQRVYGDAVAVVHARSAPR</sequence>
<reference evidence="2" key="1">
    <citation type="submission" date="2006-03" db="EMBL/GenBank/DDBJ databases">
        <title>Complete sequence of Rhodopseudomonas palustris BisB18.</title>
        <authorList>
            <consortium name="US DOE Joint Genome Institute"/>
            <person name="Copeland A."/>
            <person name="Lucas S."/>
            <person name="Lapidus A."/>
            <person name="Barry K."/>
            <person name="Detter J.C."/>
            <person name="Glavina del Rio T."/>
            <person name="Hammon N."/>
            <person name="Israni S."/>
            <person name="Dalin E."/>
            <person name="Tice H."/>
            <person name="Pitluck S."/>
            <person name="Chain P."/>
            <person name="Malfatti S."/>
            <person name="Shin M."/>
            <person name="Vergez L."/>
            <person name="Schmutz J."/>
            <person name="Larimer F."/>
            <person name="Land M."/>
            <person name="Hauser L."/>
            <person name="Pelletier D.A."/>
            <person name="Kyrpides N."/>
            <person name="Anderson I."/>
            <person name="Oda Y."/>
            <person name="Harwood C.S."/>
            <person name="Richardson P."/>
        </authorList>
    </citation>
    <scope>NUCLEOTIDE SEQUENCE [LARGE SCALE GENOMIC DNA]</scope>
    <source>
        <strain evidence="2">BisB18</strain>
    </source>
</reference>
<evidence type="ECO:0008006" key="3">
    <source>
        <dbReference type="Google" id="ProtNLM"/>
    </source>
</evidence>
<accession>Q212E6</accession>
<keyword evidence="1" id="KW-1133">Transmembrane helix</keyword>
<evidence type="ECO:0000313" key="2">
    <source>
        <dbReference type="EMBL" id="ABD88740.1"/>
    </source>
</evidence>
<protein>
    <recommendedName>
        <fullName evidence="3">Glycosyltransferase RgtA/B/C/D-like domain-containing protein</fullName>
    </recommendedName>
</protein>
<feature type="transmembrane region" description="Helical" evidence="1">
    <location>
        <begin position="84"/>
        <end position="112"/>
    </location>
</feature>
<dbReference type="RefSeq" id="WP_011473629.1">
    <property type="nucleotide sequence ID" value="NC_007925.1"/>
</dbReference>
<dbReference type="EMBL" id="CP000301">
    <property type="protein sequence ID" value="ABD88740.1"/>
    <property type="molecule type" value="Genomic_DNA"/>
</dbReference>
<name>Q212E6_RHOPB</name>
<keyword evidence="1" id="KW-0812">Transmembrane</keyword>
<dbReference type="eggNOG" id="COG1287">
    <property type="taxonomic scope" value="Bacteria"/>
</dbReference>
<feature type="transmembrane region" description="Helical" evidence="1">
    <location>
        <begin position="173"/>
        <end position="195"/>
    </location>
</feature>
<proteinExistence type="predicted"/>
<dbReference type="HOGENOM" id="CLU_033063_0_0_5"/>
<organism evidence="2">
    <name type="scientific">Rhodopseudomonas palustris (strain BisB18)</name>
    <dbReference type="NCBI Taxonomy" id="316056"/>
    <lineage>
        <taxon>Bacteria</taxon>
        <taxon>Pseudomonadati</taxon>
        <taxon>Pseudomonadota</taxon>
        <taxon>Alphaproteobacteria</taxon>
        <taxon>Hyphomicrobiales</taxon>
        <taxon>Nitrobacteraceae</taxon>
        <taxon>Rhodopseudomonas</taxon>
    </lineage>
</organism>
<dbReference type="OrthoDB" id="9786218at2"/>
<gene>
    <name evidence="2" type="ordered locus">RPC_3198</name>
</gene>